<accession>A0ABY7GGP3</accession>
<dbReference type="Pfam" id="PF04077">
    <property type="entry name" value="DsrH"/>
    <property type="match status" value="1"/>
</dbReference>
<dbReference type="SUPFAM" id="SSF75169">
    <property type="entry name" value="DsrEFH-like"/>
    <property type="match status" value="1"/>
</dbReference>
<dbReference type="InterPro" id="IPR027396">
    <property type="entry name" value="DsrEFH-like"/>
</dbReference>
<dbReference type="RefSeq" id="WP_255188372.1">
    <property type="nucleotide sequence ID" value="NZ_CP113517.1"/>
</dbReference>
<gene>
    <name evidence="1" type="ORF">NM686_013540</name>
</gene>
<evidence type="ECO:0000313" key="2">
    <source>
        <dbReference type="Proteomes" id="UP001162780"/>
    </source>
</evidence>
<proteinExistence type="predicted"/>
<organism evidence="1 2">
    <name type="scientific">Methylomonas rapida</name>
    <dbReference type="NCBI Taxonomy" id="2963939"/>
    <lineage>
        <taxon>Bacteria</taxon>
        <taxon>Pseudomonadati</taxon>
        <taxon>Pseudomonadota</taxon>
        <taxon>Gammaproteobacteria</taxon>
        <taxon>Methylococcales</taxon>
        <taxon>Methylococcaceae</taxon>
        <taxon>Methylomonas</taxon>
    </lineage>
</organism>
<keyword evidence="2" id="KW-1185">Reference proteome</keyword>
<reference evidence="1" key="1">
    <citation type="submission" date="2022-11" db="EMBL/GenBank/DDBJ databases">
        <title>Methylomonas rapida sp. nov., Carotenoid-Producing Obligate Methanotrophs with High Growth Characteristics and Biotechnological Potential.</title>
        <authorList>
            <person name="Tikhonova E.N."/>
            <person name="Suleimanov R.Z."/>
            <person name="Miroshnikov K."/>
            <person name="Oshkin I.Y."/>
            <person name="Belova S.E."/>
            <person name="Danilova O.V."/>
            <person name="Ashikhmin A."/>
            <person name="Konopkin A."/>
            <person name="But S.Y."/>
            <person name="Khmelenina V.N."/>
            <person name="Kuznetsov N."/>
            <person name="Pimenov N.V."/>
            <person name="Dedysh S.N."/>
        </authorList>
    </citation>
    <scope>NUCLEOTIDE SEQUENCE</scope>
    <source>
        <strain evidence="1">MP1</strain>
    </source>
</reference>
<name>A0ABY7GGP3_9GAMM</name>
<protein>
    <submittedName>
        <fullName evidence="1">DsrH/TusB family sulfur relay protein</fullName>
    </submittedName>
</protein>
<evidence type="ECO:0000313" key="1">
    <source>
        <dbReference type="EMBL" id="WAR43406.1"/>
    </source>
</evidence>
<sequence length="97" mass="10656">MLHIVSESSLSQAVVDRIDAGDDVILLAGTVWAAFIGHQDNPKLLDLLSRACRIHVLQDSLAMNGIENQQLLSNIETIDYAGFVELTVKNPVSHTWC</sequence>
<dbReference type="EMBL" id="CP113517">
    <property type="protein sequence ID" value="WAR43406.1"/>
    <property type="molecule type" value="Genomic_DNA"/>
</dbReference>
<dbReference type="InterPro" id="IPR007215">
    <property type="entry name" value="Sulphur_relay_TusB/DsrH"/>
</dbReference>
<dbReference type="Proteomes" id="UP001162780">
    <property type="component" value="Chromosome"/>
</dbReference>
<dbReference type="Gene3D" id="3.40.1260.10">
    <property type="entry name" value="DsrEFH-like"/>
    <property type="match status" value="1"/>
</dbReference>